<reference evidence="1" key="1">
    <citation type="submission" date="2014-09" db="EMBL/GenBank/DDBJ databases">
        <authorList>
            <person name="Magalhaes I.L.F."/>
            <person name="Oliveira U."/>
            <person name="Santos F.R."/>
            <person name="Vidigal T.H.D.A."/>
            <person name="Brescovit A.D."/>
            <person name="Santos A.J."/>
        </authorList>
    </citation>
    <scope>NUCLEOTIDE SEQUENCE</scope>
    <source>
        <tissue evidence="1">Shoot tissue taken approximately 20 cm above the soil surface</tissue>
    </source>
</reference>
<dbReference type="AlphaFoldDB" id="A0A0A9FK23"/>
<name>A0A0A9FK23_ARUDO</name>
<dbReference type="EMBL" id="GBRH01184501">
    <property type="protein sequence ID" value="JAE13395.1"/>
    <property type="molecule type" value="Transcribed_RNA"/>
</dbReference>
<evidence type="ECO:0000313" key="1">
    <source>
        <dbReference type="EMBL" id="JAE13395.1"/>
    </source>
</evidence>
<organism evidence="1">
    <name type="scientific">Arundo donax</name>
    <name type="common">Giant reed</name>
    <name type="synonym">Donax arundinaceus</name>
    <dbReference type="NCBI Taxonomy" id="35708"/>
    <lineage>
        <taxon>Eukaryota</taxon>
        <taxon>Viridiplantae</taxon>
        <taxon>Streptophyta</taxon>
        <taxon>Embryophyta</taxon>
        <taxon>Tracheophyta</taxon>
        <taxon>Spermatophyta</taxon>
        <taxon>Magnoliopsida</taxon>
        <taxon>Liliopsida</taxon>
        <taxon>Poales</taxon>
        <taxon>Poaceae</taxon>
        <taxon>PACMAD clade</taxon>
        <taxon>Arundinoideae</taxon>
        <taxon>Arundineae</taxon>
        <taxon>Arundo</taxon>
    </lineage>
</organism>
<accession>A0A0A9FK23</accession>
<sequence length="123" mass="14021">MVMFGRYFQLLQRESSACALPAVMVRTRLSAKANLTGKFWTRTTLPPILNAMHRLASPILLSFEFHSLAVSCSVSASFNRKVFAHILERNPALQISEMFRSLPTVLELQISQFHKSIFRFSKC</sequence>
<protein>
    <submittedName>
        <fullName evidence="1">Uncharacterized protein</fullName>
    </submittedName>
</protein>
<proteinExistence type="predicted"/>
<reference evidence="1" key="2">
    <citation type="journal article" date="2015" name="Data Brief">
        <title>Shoot transcriptome of the giant reed, Arundo donax.</title>
        <authorList>
            <person name="Barrero R.A."/>
            <person name="Guerrero F.D."/>
            <person name="Moolhuijzen P."/>
            <person name="Goolsby J.A."/>
            <person name="Tidwell J."/>
            <person name="Bellgard S.E."/>
            <person name="Bellgard M.I."/>
        </authorList>
    </citation>
    <scope>NUCLEOTIDE SEQUENCE</scope>
    <source>
        <tissue evidence="1">Shoot tissue taken approximately 20 cm above the soil surface</tissue>
    </source>
</reference>